<dbReference type="InParanoid" id="A0A3Q7F3N0"/>
<evidence type="ECO:0000313" key="2">
    <source>
        <dbReference type="Proteomes" id="UP000004994"/>
    </source>
</evidence>
<sequence>MRYLVDGHLGLKT</sequence>
<name>A0A3Q7F3N0_SOLLC</name>
<reference evidence="1" key="1">
    <citation type="journal article" date="2012" name="Nature">
        <title>The tomato genome sequence provides insights into fleshy fruit evolution.</title>
        <authorList>
            <consortium name="Tomato Genome Consortium"/>
        </authorList>
    </citation>
    <scope>NUCLEOTIDE SEQUENCE [LARGE SCALE GENOMIC DNA]</scope>
    <source>
        <strain evidence="1">cv. Heinz 1706</strain>
    </source>
</reference>
<organism evidence="1">
    <name type="scientific">Solanum lycopersicum</name>
    <name type="common">Tomato</name>
    <name type="synonym">Lycopersicon esculentum</name>
    <dbReference type="NCBI Taxonomy" id="4081"/>
    <lineage>
        <taxon>Eukaryota</taxon>
        <taxon>Viridiplantae</taxon>
        <taxon>Streptophyta</taxon>
        <taxon>Embryophyta</taxon>
        <taxon>Tracheophyta</taxon>
        <taxon>Spermatophyta</taxon>
        <taxon>Magnoliopsida</taxon>
        <taxon>eudicotyledons</taxon>
        <taxon>Gunneridae</taxon>
        <taxon>Pentapetalae</taxon>
        <taxon>asterids</taxon>
        <taxon>lamiids</taxon>
        <taxon>Solanales</taxon>
        <taxon>Solanaceae</taxon>
        <taxon>Solanoideae</taxon>
        <taxon>Solaneae</taxon>
        <taxon>Solanum</taxon>
        <taxon>Solanum subgen. Lycopersicon</taxon>
    </lineage>
</organism>
<reference evidence="1" key="2">
    <citation type="submission" date="2019-01" db="UniProtKB">
        <authorList>
            <consortium name="EnsemblPlants"/>
        </authorList>
    </citation>
    <scope>IDENTIFICATION</scope>
    <source>
        <strain evidence="1">cv. Heinz 1706</strain>
    </source>
</reference>
<accession>A0A3Q7F3N0</accession>
<protein>
    <submittedName>
        <fullName evidence="1">Uncharacterized protein</fullName>
    </submittedName>
</protein>
<dbReference type="Proteomes" id="UP000004994">
    <property type="component" value="Chromosome 2"/>
</dbReference>
<dbReference type="EnsemblPlants" id="Solyc02g077720.3.1">
    <property type="protein sequence ID" value="Solyc02g077720.3.1.1"/>
    <property type="gene ID" value="Solyc02g077720.3"/>
</dbReference>
<dbReference type="Gramene" id="Solyc02g077720.3.1">
    <property type="protein sequence ID" value="Solyc02g077720.3.1.1"/>
    <property type="gene ID" value="Solyc02g077720.3"/>
</dbReference>
<evidence type="ECO:0000313" key="1">
    <source>
        <dbReference type="EnsemblPlants" id="Solyc02g077720.3.1.1"/>
    </source>
</evidence>
<keyword evidence="2" id="KW-1185">Reference proteome</keyword>
<proteinExistence type="predicted"/>